<dbReference type="RefSeq" id="WP_017741816.1">
    <property type="nucleotide sequence ID" value="NZ_KQ976354.1"/>
</dbReference>
<reference evidence="1 2" key="1">
    <citation type="journal article" date="2013" name="Genome Biol. Evol.">
        <title>Genomes of Stigonematalean cyanobacteria (subsection V) and the evolution of oxygenic photosynthesis from prokaryotes to plastids.</title>
        <authorList>
            <person name="Dagan T."/>
            <person name="Roettger M."/>
            <person name="Stucken K."/>
            <person name="Landan G."/>
            <person name="Koch R."/>
            <person name="Major P."/>
            <person name="Gould S.B."/>
            <person name="Goremykin V.V."/>
            <person name="Rippka R."/>
            <person name="Tandeau de Marsac N."/>
            <person name="Gugger M."/>
            <person name="Lockhart P.J."/>
            <person name="Allen J.F."/>
            <person name="Brune I."/>
            <person name="Maus I."/>
            <person name="Puhler A."/>
            <person name="Martin W.F."/>
        </authorList>
    </citation>
    <scope>NUCLEOTIDE SEQUENCE [LARGE SCALE GENOMIC DNA]</scope>
    <source>
        <strain evidence="1 2">PCC 7110</strain>
    </source>
</reference>
<dbReference type="Pfam" id="PF21826">
    <property type="entry name" value="DUF6887"/>
    <property type="match status" value="1"/>
</dbReference>
<gene>
    <name evidence="1" type="ORF">WA1_19840</name>
</gene>
<accession>A0A139XC08</accession>
<organism evidence="1 2">
    <name type="scientific">Scytonema hofmannii PCC 7110</name>
    <dbReference type="NCBI Taxonomy" id="128403"/>
    <lineage>
        <taxon>Bacteria</taxon>
        <taxon>Bacillati</taxon>
        <taxon>Cyanobacteriota</taxon>
        <taxon>Cyanophyceae</taxon>
        <taxon>Nostocales</taxon>
        <taxon>Scytonemataceae</taxon>
        <taxon>Scytonema</taxon>
    </lineage>
</organism>
<evidence type="ECO:0000313" key="1">
    <source>
        <dbReference type="EMBL" id="KYC42234.1"/>
    </source>
</evidence>
<keyword evidence="2" id="KW-1185">Reference proteome</keyword>
<sequence>MTDLTQMTVTELKQYLSENRSDDEKFSEALAELLKRDPNPVIYSKDMPLEEQERIFMEKITKH</sequence>
<name>A0A139XC08_9CYAN</name>
<proteinExistence type="predicted"/>
<dbReference type="EMBL" id="ANNX02000020">
    <property type="protein sequence ID" value="KYC42234.1"/>
    <property type="molecule type" value="Genomic_DNA"/>
</dbReference>
<protein>
    <submittedName>
        <fullName evidence="1">Uncharacterized protein</fullName>
    </submittedName>
</protein>
<dbReference type="OrthoDB" id="428513at2"/>
<dbReference type="InterPro" id="IPR054053">
    <property type="entry name" value="DUF6887"/>
</dbReference>
<evidence type="ECO:0000313" key="2">
    <source>
        <dbReference type="Proteomes" id="UP000076925"/>
    </source>
</evidence>
<dbReference type="AlphaFoldDB" id="A0A139XC08"/>
<dbReference type="Proteomes" id="UP000076925">
    <property type="component" value="Unassembled WGS sequence"/>
</dbReference>
<dbReference type="STRING" id="128403.WA1_19840"/>
<comment type="caution">
    <text evidence="1">The sequence shown here is derived from an EMBL/GenBank/DDBJ whole genome shotgun (WGS) entry which is preliminary data.</text>
</comment>